<protein>
    <submittedName>
        <fullName evidence="1">Uncharacterized protein</fullName>
    </submittedName>
</protein>
<accession>D7E9A0</accession>
<dbReference type="RefSeq" id="WP_013194615.1">
    <property type="nucleotide sequence ID" value="NC_014253.1"/>
</dbReference>
<keyword evidence="2" id="KW-1185">Reference proteome</keyword>
<evidence type="ECO:0000313" key="1">
    <source>
        <dbReference type="EMBL" id="ADI74048.1"/>
    </source>
</evidence>
<organism evidence="1 2">
    <name type="scientific">Methanohalobium evestigatum (strain ATCC BAA-1072 / DSM 3721 / NBRC 107634 / OCM 161 / Z-7303)</name>
    <dbReference type="NCBI Taxonomy" id="644295"/>
    <lineage>
        <taxon>Archaea</taxon>
        <taxon>Methanobacteriati</taxon>
        <taxon>Methanobacteriota</taxon>
        <taxon>Stenosarchaea group</taxon>
        <taxon>Methanomicrobia</taxon>
        <taxon>Methanosarcinales</taxon>
        <taxon>Methanosarcinaceae</taxon>
        <taxon>Methanohalobium</taxon>
    </lineage>
</organism>
<dbReference type="HOGENOM" id="CLU_2032865_0_0_2"/>
<sequence length="121" mass="13426" precursor="true">METSKINLSIILIVALALISTLALAYVIDFAVTLNEPAENYTETVNNSTGIKIDSGHQRVEQVFIYQGDKSSTHEISSFQDKGGSFGYFDFSTASGGEYNISKLKLDRWSYNNGSVKLWMN</sequence>
<proteinExistence type="predicted"/>
<evidence type="ECO:0000313" key="2">
    <source>
        <dbReference type="Proteomes" id="UP000000391"/>
    </source>
</evidence>
<dbReference type="KEGG" id="mev:Metev_1167"/>
<dbReference type="AlphaFoldDB" id="D7E9A0"/>
<gene>
    <name evidence="1" type="ordered locus">Metev_1167</name>
</gene>
<name>D7E9A0_METEZ</name>
<dbReference type="EMBL" id="CP002069">
    <property type="protein sequence ID" value="ADI74048.1"/>
    <property type="molecule type" value="Genomic_DNA"/>
</dbReference>
<reference evidence="1 2" key="1">
    <citation type="submission" date="2010-06" db="EMBL/GenBank/DDBJ databases">
        <title>Complete sequence chromosome of Methanohalobium evestigatum Z-7303.</title>
        <authorList>
            <consortium name="US DOE Joint Genome Institute"/>
            <person name="Lucas S."/>
            <person name="Copeland A."/>
            <person name="Lapidus A."/>
            <person name="Cheng J.-F."/>
            <person name="Bruce D."/>
            <person name="Goodwin L."/>
            <person name="Pitluck S."/>
            <person name="Saunders E."/>
            <person name="Detter J.C."/>
            <person name="Han C."/>
            <person name="Tapia R."/>
            <person name="Land M."/>
            <person name="Hauser L."/>
            <person name="Kyrpides N."/>
            <person name="Mikhailova N."/>
            <person name="Sieprawska-Lupa M."/>
            <person name="Whitman W.B."/>
            <person name="Anderson I."/>
            <person name="Woyke T."/>
        </authorList>
    </citation>
    <scope>NUCLEOTIDE SEQUENCE [LARGE SCALE GENOMIC DNA]</scope>
    <source>
        <strain evidence="2">ATCC BAA-1072 / DSM 3721 / NBRC 107634 / OCM 161 / Z-7303</strain>
    </source>
</reference>
<dbReference type="Proteomes" id="UP000000391">
    <property type="component" value="Chromosome"/>
</dbReference>
<dbReference type="GeneID" id="9346800"/>